<evidence type="ECO:0000256" key="10">
    <source>
        <dbReference type="PROSITE-ProRule" id="PRU00169"/>
    </source>
</evidence>
<dbReference type="InterPro" id="IPR008207">
    <property type="entry name" value="Sig_transdc_His_kin_Hpt_dom"/>
</dbReference>
<dbReference type="PROSITE" id="PS50851">
    <property type="entry name" value="CHEW"/>
    <property type="match status" value="1"/>
</dbReference>
<comment type="function">
    <text evidence="8">Involved in the transmission of sensory signals from the chemoreceptors to the flagellar motors. CheA is autophosphorylated; it can transfer its phosphate group to either CheB or CheY.</text>
</comment>
<feature type="domain" description="Response regulatory" evidence="13">
    <location>
        <begin position="809"/>
        <end position="925"/>
    </location>
</feature>
<dbReference type="AlphaFoldDB" id="A0A2U8PLK3"/>
<comment type="catalytic activity">
    <reaction evidence="1">
        <text>ATP + protein L-histidine = ADP + protein N-phospho-L-histidine.</text>
        <dbReference type="EC" id="2.7.13.3"/>
    </reaction>
</comment>
<keyword evidence="7" id="KW-0902">Two-component regulatory system</keyword>
<dbReference type="InterPro" id="IPR003594">
    <property type="entry name" value="HATPase_dom"/>
</dbReference>
<dbReference type="SUPFAM" id="SSF47226">
    <property type="entry name" value="Histidine-containing phosphotransfer domain, HPT domain"/>
    <property type="match status" value="1"/>
</dbReference>
<dbReference type="PANTHER" id="PTHR43395">
    <property type="entry name" value="SENSOR HISTIDINE KINASE CHEA"/>
    <property type="match status" value="1"/>
</dbReference>
<dbReference type="InterPro" id="IPR004358">
    <property type="entry name" value="Sig_transdc_His_kin-like_C"/>
</dbReference>
<dbReference type="CDD" id="cd16916">
    <property type="entry name" value="HATPase_CheA-like"/>
    <property type="match status" value="1"/>
</dbReference>
<dbReference type="InterPro" id="IPR036890">
    <property type="entry name" value="HATPase_C_sf"/>
</dbReference>
<dbReference type="Gene3D" id="1.10.287.560">
    <property type="entry name" value="Histidine kinase CheA-like, homodimeric domain"/>
    <property type="match status" value="1"/>
</dbReference>
<feature type="domain" description="CheW-like" evidence="14">
    <location>
        <begin position="505"/>
        <end position="643"/>
    </location>
</feature>
<dbReference type="EMBL" id="CP029426">
    <property type="protein sequence ID" value="AWL98632.1"/>
    <property type="molecule type" value="Genomic_DNA"/>
</dbReference>
<dbReference type="PROSITE" id="PS50109">
    <property type="entry name" value="HIS_KIN"/>
    <property type="match status" value="1"/>
</dbReference>
<dbReference type="InterPro" id="IPR011006">
    <property type="entry name" value="CheY-like_superfamily"/>
</dbReference>
<feature type="region of interest" description="Disordered" evidence="11">
    <location>
        <begin position="166"/>
        <end position="189"/>
    </location>
</feature>
<dbReference type="InterPro" id="IPR037006">
    <property type="entry name" value="CheA-like_homodim_sf"/>
</dbReference>
<evidence type="ECO:0000256" key="6">
    <source>
        <dbReference type="ARBA" id="ARBA00022777"/>
    </source>
</evidence>
<keyword evidence="5" id="KW-0808">Transferase</keyword>
<dbReference type="SMART" id="SM00387">
    <property type="entry name" value="HATPase_c"/>
    <property type="match status" value="1"/>
</dbReference>
<organism evidence="16 17">
    <name type="scientific">Bradyrhizobium amphicarpaeae</name>
    <dbReference type="NCBI Taxonomy" id="1404768"/>
    <lineage>
        <taxon>Bacteria</taxon>
        <taxon>Pseudomonadati</taxon>
        <taxon>Pseudomonadota</taxon>
        <taxon>Alphaproteobacteria</taxon>
        <taxon>Hyphomicrobiales</taxon>
        <taxon>Nitrobacteraceae</taxon>
        <taxon>Bradyrhizobium</taxon>
    </lineage>
</organism>
<evidence type="ECO:0000256" key="2">
    <source>
        <dbReference type="ARBA" id="ARBA00012438"/>
    </source>
</evidence>
<evidence type="ECO:0000313" key="16">
    <source>
        <dbReference type="EMBL" id="AWL98632.1"/>
    </source>
</evidence>
<dbReference type="InterPro" id="IPR005467">
    <property type="entry name" value="His_kinase_dom"/>
</dbReference>
<evidence type="ECO:0000256" key="7">
    <source>
        <dbReference type="ARBA" id="ARBA00023012"/>
    </source>
</evidence>
<dbReference type="FunFam" id="3.30.565.10:FF:000016">
    <property type="entry name" value="Chemotaxis protein CheA, putative"/>
    <property type="match status" value="1"/>
</dbReference>
<gene>
    <name evidence="16" type="ORF">CIT40_00410</name>
</gene>
<dbReference type="InterPro" id="IPR036097">
    <property type="entry name" value="HisK_dim/P_sf"/>
</dbReference>
<feature type="domain" description="Histidine kinase" evidence="12">
    <location>
        <begin position="264"/>
        <end position="503"/>
    </location>
</feature>
<proteinExistence type="predicted"/>
<dbReference type="Pfam" id="PF01584">
    <property type="entry name" value="CheW"/>
    <property type="match status" value="1"/>
</dbReference>
<dbReference type="CDD" id="cd00088">
    <property type="entry name" value="HPT"/>
    <property type="match status" value="1"/>
</dbReference>
<dbReference type="PROSITE" id="PS50894">
    <property type="entry name" value="HPT"/>
    <property type="match status" value="1"/>
</dbReference>
<reference evidence="16 17" key="2">
    <citation type="journal article" date="2019" name="Int. J. Syst. Evol. Microbiol.">
        <title>Description and complete genome sequence of Bradyrhizobium amphicarpaeae sp. nov., harbouring photosystem and nitrogen-fixation genes.</title>
        <authorList>
            <person name="Bromfield E.S.P."/>
            <person name="Cloutier S."/>
            <person name="Nguyen H.D.T."/>
        </authorList>
    </citation>
    <scope>NUCLEOTIDE SEQUENCE [LARGE SCALE GENOMIC DNA]</scope>
    <source>
        <strain evidence="16 17">39S1MB</strain>
    </source>
</reference>
<dbReference type="SMART" id="SM00260">
    <property type="entry name" value="CheW"/>
    <property type="match status" value="1"/>
</dbReference>
<dbReference type="SUPFAM" id="SSF55874">
    <property type="entry name" value="ATPase domain of HSP90 chaperone/DNA topoisomerase II/histidine kinase"/>
    <property type="match status" value="1"/>
</dbReference>
<feature type="domain" description="HPt" evidence="15">
    <location>
        <begin position="1"/>
        <end position="100"/>
    </location>
</feature>
<dbReference type="Pfam" id="PF02518">
    <property type="entry name" value="HATPase_c"/>
    <property type="match status" value="1"/>
</dbReference>
<dbReference type="InterPro" id="IPR036061">
    <property type="entry name" value="CheW-like_dom_sf"/>
</dbReference>
<evidence type="ECO:0000313" key="17">
    <source>
        <dbReference type="Proteomes" id="UP000215884"/>
    </source>
</evidence>
<dbReference type="PROSITE" id="PS50110">
    <property type="entry name" value="RESPONSE_REGULATORY"/>
    <property type="match status" value="1"/>
</dbReference>
<feature type="modified residue" description="Phosphohistidine" evidence="9">
    <location>
        <position position="44"/>
    </location>
</feature>
<dbReference type="InterPro" id="IPR051315">
    <property type="entry name" value="Bact_Chemotaxis_CheA"/>
</dbReference>
<dbReference type="SMART" id="SM00073">
    <property type="entry name" value="HPT"/>
    <property type="match status" value="1"/>
</dbReference>
<evidence type="ECO:0000256" key="8">
    <source>
        <dbReference type="ARBA" id="ARBA00035100"/>
    </source>
</evidence>
<dbReference type="GO" id="GO:0005737">
    <property type="term" value="C:cytoplasm"/>
    <property type="evidence" value="ECO:0007669"/>
    <property type="project" value="InterPro"/>
</dbReference>
<feature type="compositionally biased region" description="Low complexity" evidence="11">
    <location>
        <begin position="215"/>
        <end position="224"/>
    </location>
</feature>
<dbReference type="InterPro" id="IPR001789">
    <property type="entry name" value="Sig_transdc_resp-reg_receiver"/>
</dbReference>
<feature type="compositionally biased region" description="Basic and acidic residues" evidence="11">
    <location>
        <begin position="225"/>
        <end position="243"/>
    </location>
</feature>
<dbReference type="Pfam" id="PF00072">
    <property type="entry name" value="Response_reg"/>
    <property type="match status" value="1"/>
</dbReference>
<dbReference type="InterPro" id="IPR036641">
    <property type="entry name" value="HPT_dom_sf"/>
</dbReference>
<evidence type="ECO:0000256" key="5">
    <source>
        <dbReference type="ARBA" id="ARBA00022679"/>
    </source>
</evidence>
<dbReference type="SUPFAM" id="SSF52172">
    <property type="entry name" value="CheY-like"/>
    <property type="match status" value="1"/>
</dbReference>
<name>A0A2U8PLK3_9BRAD</name>
<keyword evidence="17" id="KW-1185">Reference proteome</keyword>
<dbReference type="Gene3D" id="3.30.565.10">
    <property type="entry name" value="Histidine kinase-like ATPase, C-terminal domain"/>
    <property type="match status" value="1"/>
</dbReference>
<dbReference type="OrthoDB" id="9803176at2"/>
<feature type="modified residue" description="4-aspartylphosphate" evidence="10">
    <location>
        <position position="858"/>
    </location>
</feature>
<dbReference type="RefSeq" id="WP_094890779.1">
    <property type="nucleotide sequence ID" value="NZ_CP029426.2"/>
</dbReference>
<evidence type="ECO:0000259" key="14">
    <source>
        <dbReference type="PROSITE" id="PS50851"/>
    </source>
</evidence>
<dbReference type="SMART" id="SM01231">
    <property type="entry name" value="H-kinase_dim"/>
    <property type="match status" value="1"/>
</dbReference>
<sequence>MDDLLREFLTETSESLDTVDNQLVKFEQEPNNAKILDNIFRLVHTIKGTCGFLGLPRLEALAHAGETLMSKFRDGMPVTADAVSLILASIDRIKEILAGLEATEAEPEGNDRDLIDQLEAMVERGMAAMSASAQPIASGSAQPMPAAAAAAPVTEAPPLVPEAPVAAAPAKEMTSGTLIDQTLERPLRPGEVSLDDLERAFRETAIEAAAVVAQTEPAPAAEAPVAEKAKPAKEKAAPKKAMAEEGAGEGASIANQSIRVNVDTLEHLMTMVSELVLTRNQLLEISRRNEDTEFKVPLQRLSNVTAELQEGVMKTRMQPIGNAWQKLPRIVRDLSGELGKQIELEMHGADTELDRQVLDLIKDPLTHMVRNSADHGLETPAERLASGKGEQGTIRLSAYHEGGHIIICIADNGRGLNTDKIKAKAISSGLATEAELEKMSEAQIHKFIFAPGFSTAAAITSVSGRGVGMDVVRTNIDQIGGTIDIKSVAGEGSSVTIKIPLTLAIVSALIVEAAGDRFAIPQLSVVELVRARANSEHRIERIKDTAVLRLRNKLLPLIHLKKLLKIDDGAASDPENGFIVVTQVGSQTFGIVVDGVFHTEEIVVKPMSTKLRHIDMFSGNTILGDGAVIMIIDPNGIAKALGAAGSSAHDMGDENGAHHIGSGEQTTSLLVFRAGSSQPKAVPLGLVTRLEELPADKIEFSNGRYMVQYREQLMPLVAMDGVTIASQGAQPILVFADDGRSMGLVVDEIIDIVEERLNIEVGGSASGILGSAVIKGQATEVIDVGHFLPMAFSDWFTRKEMKPSLHSQSVLLVDDSAFFRNMLAPVLKAAGYRVRTAPTAQEGLAALRAQTFDVVLTDIEMPDMNGFEFAETIRSDNNLGSMPIIGLSALVSPAAIERGRQAGFHDYVAKFDRPGLIAALKEQTASAAGASDLSRAAA</sequence>
<feature type="region of interest" description="Disordered" evidence="11">
    <location>
        <begin position="215"/>
        <end position="249"/>
    </location>
</feature>
<dbReference type="Gene3D" id="3.40.50.2300">
    <property type="match status" value="1"/>
</dbReference>
<dbReference type="InterPro" id="IPR002545">
    <property type="entry name" value="CheW-lke_dom"/>
</dbReference>
<dbReference type="Gene3D" id="2.30.30.40">
    <property type="entry name" value="SH3 Domains"/>
    <property type="match status" value="1"/>
</dbReference>
<reference evidence="16 17" key="1">
    <citation type="journal article" date="2017" name="Syst. Appl. Microbiol.">
        <title>Soybeans inoculated with root zone soils of Canadian native legumes harbour diverse and novel Bradyrhizobium spp. that possess agricultural potential.</title>
        <authorList>
            <person name="Bromfield E.S.P."/>
            <person name="Cloutier S."/>
            <person name="Tambong J.T."/>
            <person name="Tran Thi T.V."/>
        </authorList>
    </citation>
    <scope>NUCLEOTIDE SEQUENCE [LARGE SCALE GENOMIC DNA]</scope>
    <source>
        <strain evidence="16 17">39S1MB</strain>
    </source>
</reference>
<accession>A0A2U8PLK3</accession>
<dbReference type="PANTHER" id="PTHR43395:SF1">
    <property type="entry name" value="CHEMOTAXIS PROTEIN CHEA"/>
    <property type="match status" value="1"/>
</dbReference>
<dbReference type="PRINTS" id="PR00344">
    <property type="entry name" value="BCTRLSENSOR"/>
</dbReference>
<dbReference type="KEGG" id="brq:CIT40_00410"/>
<evidence type="ECO:0000259" key="13">
    <source>
        <dbReference type="PROSITE" id="PS50110"/>
    </source>
</evidence>
<evidence type="ECO:0000259" key="15">
    <source>
        <dbReference type="PROSITE" id="PS50894"/>
    </source>
</evidence>
<keyword evidence="4 10" id="KW-0597">Phosphoprotein</keyword>
<evidence type="ECO:0000256" key="4">
    <source>
        <dbReference type="ARBA" id="ARBA00022553"/>
    </source>
</evidence>
<evidence type="ECO:0000256" key="11">
    <source>
        <dbReference type="SAM" id="MobiDB-lite"/>
    </source>
</evidence>
<protein>
    <recommendedName>
        <fullName evidence="3">Chemotaxis protein CheA</fullName>
        <ecNumber evidence="2">2.7.13.3</ecNumber>
    </recommendedName>
</protein>
<dbReference type="GO" id="GO:0006935">
    <property type="term" value="P:chemotaxis"/>
    <property type="evidence" value="ECO:0007669"/>
    <property type="project" value="InterPro"/>
</dbReference>
<dbReference type="SMART" id="SM00448">
    <property type="entry name" value="REC"/>
    <property type="match status" value="1"/>
</dbReference>
<dbReference type="Pfam" id="PF01627">
    <property type="entry name" value="Hpt"/>
    <property type="match status" value="1"/>
</dbReference>
<keyword evidence="6 16" id="KW-0418">Kinase</keyword>
<dbReference type="SUPFAM" id="SSF50341">
    <property type="entry name" value="CheW-like"/>
    <property type="match status" value="2"/>
</dbReference>
<dbReference type="InterPro" id="IPR004105">
    <property type="entry name" value="CheA-like_dim"/>
</dbReference>
<dbReference type="GO" id="GO:0000155">
    <property type="term" value="F:phosphorelay sensor kinase activity"/>
    <property type="evidence" value="ECO:0007669"/>
    <property type="project" value="InterPro"/>
</dbReference>
<dbReference type="EC" id="2.7.13.3" evidence="2"/>
<dbReference type="SUPFAM" id="SSF47384">
    <property type="entry name" value="Homodimeric domain of signal transducing histidine kinase"/>
    <property type="match status" value="1"/>
</dbReference>
<dbReference type="Gene3D" id="1.20.120.160">
    <property type="entry name" value="HPT domain"/>
    <property type="match status" value="1"/>
</dbReference>
<evidence type="ECO:0000256" key="3">
    <source>
        <dbReference type="ARBA" id="ARBA00021495"/>
    </source>
</evidence>
<evidence type="ECO:0000256" key="9">
    <source>
        <dbReference type="PROSITE-ProRule" id="PRU00110"/>
    </source>
</evidence>
<dbReference type="Pfam" id="PF02895">
    <property type="entry name" value="H-kinase_dim"/>
    <property type="match status" value="1"/>
</dbReference>
<evidence type="ECO:0000256" key="1">
    <source>
        <dbReference type="ARBA" id="ARBA00000085"/>
    </source>
</evidence>
<dbReference type="CDD" id="cd00731">
    <property type="entry name" value="CheA_reg"/>
    <property type="match status" value="1"/>
</dbReference>
<dbReference type="Proteomes" id="UP000215884">
    <property type="component" value="Chromosome"/>
</dbReference>
<evidence type="ECO:0000259" key="12">
    <source>
        <dbReference type="PROSITE" id="PS50109"/>
    </source>
</evidence>